<evidence type="ECO:0000313" key="2">
    <source>
        <dbReference type="EMBL" id="MET4575354.1"/>
    </source>
</evidence>
<dbReference type="Gene3D" id="3.40.50.720">
    <property type="entry name" value="NAD(P)-binding Rossmann-like Domain"/>
    <property type="match status" value="1"/>
</dbReference>
<dbReference type="PRINTS" id="PR00081">
    <property type="entry name" value="GDHRDH"/>
</dbReference>
<evidence type="ECO:0000313" key="3">
    <source>
        <dbReference type="Proteomes" id="UP001549320"/>
    </source>
</evidence>
<protein>
    <submittedName>
        <fullName evidence="2">NAD(P)-dependent dehydrogenase (Short-subunit alcohol dehydrogenase family)</fullName>
    </submittedName>
</protein>
<evidence type="ECO:0000256" key="1">
    <source>
        <dbReference type="ARBA" id="ARBA00006484"/>
    </source>
</evidence>
<comment type="caution">
    <text evidence="2">The sequence shown here is derived from an EMBL/GenBank/DDBJ whole genome shotgun (WGS) entry which is preliminary data.</text>
</comment>
<accession>A0ABV2Q2W2</accession>
<dbReference type="RefSeq" id="WP_354440738.1">
    <property type="nucleotide sequence ID" value="NZ_JBEPSH010000001.1"/>
</dbReference>
<dbReference type="InterPro" id="IPR002347">
    <property type="entry name" value="SDR_fam"/>
</dbReference>
<gene>
    <name evidence="2" type="ORF">ABIE13_000451</name>
</gene>
<dbReference type="InterPro" id="IPR020904">
    <property type="entry name" value="Sc_DH/Rdtase_CS"/>
</dbReference>
<sequence>MQTTPNKQEVAVVIGGANGIGAAVCRLMARMGWRVVVADRDAAAAEVLAQEIGGVARSVDVTDAGQINSLANGVEAELGGADALVVSSGAFQLVLPPEQITEEAWNHIVNVNLSGTFRCNTAFGVQMAKRGGGSIVNIASVTGMQASPVLAYASTKAAVINLTQSLACEWGHAGVRVNAVSPGVTLVARILKRWSEGGGTRAAGDPGQHAALGRCVEPDEVAEAVEFLASKRARAITGINLPVDAGWFAASGTEMYGGPRRATSQS</sequence>
<dbReference type="CDD" id="cd05233">
    <property type="entry name" value="SDR_c"/>
    <property type="match status" value="1"/>
</dbReference>
<organism evidence="2 3">
    <name type="scientific">Ottowia thiooxydans</name>
    <dbReference type="NCBI Taxonomy" id="219182"/>
    <lineage>
        <taxon>Bacteria</taxon>
        <taxon>Pseudomonadati</taxon>
        <taxon>Pseudomonadota</taxon>
        <taxon>Betaproteobacteria</taxon>
        <taxon>Burkholderiales</taxon>
        <taxon>Comamonadaceae</taxon>
        <taxon>Ottowia</taxon>
    </lineage>
</organism>
<name>A0ABV2Q2W2_9BURK</name>
<dbReference type="Proteomes" id="UP001549320">
    <property type="component" value="Unassembled WGS sequence"/>
</dbReference>
<dbReference type="PANTHER" id="PTHR42760">
    <property type="entry name" value="SHORT-CHAIN DEHYDROGENASES/REDUCTASES FAMILY MEMBER"/>
    <property type="match status" value="1"/>
</dbReference>
<dbReference type="EMBL" id="JBEPSH010000001">
    <property type="protein sequence ID" value="MET4575354.1"/>
    <property type="molecule type" value="Genomic_DNA"/>
</dbReference>
<dbReference type="PRINTS" id="PR00080">
    <property type="entry name" value="SDRFAMILY"/>
</dbReference>
<dbReference type="InterPro" id="IPR036291">
    <property type="entry name" value="NAD(P)-bd_dom_sf"/>
</dbReference>
<comment type="similarity">
    <text evidence="1">Belongs to the short-chain dehydrogenases/reductases (SDR) family.</text>
</comment>
<dbReference type="SUPFAM" id="SSF51735">
    <property type="entry name" value="NAD(P)-binding Rossmann-fold domains"/>
    <property type="match status" value="1"/>
</dbReference>
<proteinExistence type="inferred from homology"/>
<dbReference type="PROSITE" id="PS00061">
    <property type="entry name" value="ADH_SHORT"/>
    <property type="match status" value="1"/>
</dbReference>
<dbReference type="Pfam" id="PF13561">
    <property type="entry name" value="adh_short_C2"/>
    <property type="match status" value="1"/>
</dbReference>
<keyword evidence="3" id="KW-1185">Reference proteome</keyword>
<reference evidence="2 3" key="1">
    <citation type="submission" date="2024-06" db="EMBL/GenBank/DDBJ databases">
        <title>Sorghum-associated microbial communities from plants grown in Nebraska, USA.</title>
        <authorList>
            <person name="Schachtman D."/>
        </authorList>
    </citation>
    <scope>NUCLEOTIDE SEQUENCE [LARGE SCALE GENOMIC DNA]</scope>
    <source>
        <strain evidence="2 3">2709</strain>
    </source>
</reference>